<proteinExistence type="predicted"/>
<keyword evidence="8" id="KW-1185">Reference proteome</keyword>
<evidence type="ECO:0000256" key="6">
    <source>
        <dbReference type="SAM" id="SignalP"/>
    </source>
</evidence>
<dbReference type="EMBL" id="JAUIQD010000007">
    <property type="protein sequence ID" value="KAK3343471.1"/>
    <property type="molecule type" value="Genomic_DNA"/>
</dbReference>
<dbReference type="InterPro" id="IPR019775">
    <property type="entry name" value="WD40_repeat_CS"/>
</dbReference>
<dbReference type="InterPro" id="IPR036322">
    <property type="entry name" value="WD40_repeat_dom_sf"/>
</dbReference>
<evidence type="ECO:0000256" key="1">
    <source>
        <dbReference type="ARBA" id="ARBA00022574"/>
    </source>
</evidence>
<feature type="chain" id="PRO_5042481713" evidence="6">
    <location>
        <begin position="20"/>
        <end position="546"/>
    </location>
</feature>
<dbReference type="PANTHER" id="PTHR19848">
    <property type="entry name" value="WD40 REPEAT PROTEIN"/>
    <property type="match status" value="1"/>
</dbReference>
<keyword evidence="5" id="KW-1133">Transmembrane helix</keyword>
<dbReference type="InterPro" id="IPR001680">
    <property type="entry name" value="WD40_rpt"/>
</dbReference>
<evidence type="ECO:0000313" key="8">
    <source>
        <dbReference type="Proteomes" id="UP001275084"/>
    </source>
</evidence>
<dbReference type="SUPFAM" id="SSF50978">
    <property type="entry name" value="WD40 repeat-like"/>
    <property type="match status" value="1"/>
</dbReference>
<name>A0AAJ0M8Z5_9PEZI</name>
<keyword evidence="1 3" id="KW-0853">WD repeat</keyword>
<comment type="caution">
    <text evidence="7">The sequence shown here is derived from an EMBL/GenBank/DDBJ whole genome shotgun (WGS) entry which is preliminary data.</text>
</comment>
<feature type="signal peptide" evidence="6">
    <location>
        <begin position="1"/>
        <end position="19"/>
    </location>
</feature>
<keyword evidence="2" id="KW-0677">Repeat</keyword>
<evidence type="ECO:0000256" key="4">
    <source>
        <dbReference type="SAM" id="MobiDB-lite"/>
    </source>
</evidence>
<gene>
    <name evidence="7" type="ORF">B0T25DRAFT_508306</name>
</gene>
<feature type="transmembrane region" description="Helical" evidence="5">
    <location>
        <begin position="43"/>
        <end position="66"/>
    </location>
</feature>
<evidence type="ECO:0000256" key="2">
    <source>
        <dbReference type="ARBA" id="ARBA00022737"/>
    </source>
</evidence>
<dbReference type="AlphaFoldDB" id="A0AAJ0M8Z5"/>
<dbReference type="PROSITE" id="PS50294">
    <property type="entry name" value="WD_REPEATS_REGION"/>
    <property type="match status" value="4"/>
</dbReference>
<reference evidence="7" key="1">
    <citation type="journal article" date="2023" name="Mol. Phylogenet. Evol.">
        <title>Genome-scale phylogeny and comparative genomics of the fungal order Sordariales.</title>
        <authorList>
            <person name="Hensen N."/>
            <person name="Bonometti L."/>
            <person name="Westerberg I."/>
            <person name="Brannstrom I.O."/>
            <person name="Guillou S."/>
            <person name="Cros-Aarteil S."/>
            <person name="Calhoun S."/>
            <person name="Haridas S."/>
            <person name="Kuo A."/>
            <person name="Mondo S."/>
            <person name="Pangilinan J."/>
            <person name="Riley R."/>
            <person name="LaButti K."/>
            <person name="Andreopoulos B."/>
            <person name="Lipzen A."/>
            <person name="Chen C."/>
            <person name="Yan M."/>
            <person name="Daum C."/>
            <person name="Ng V."/>
            <person name="Clum A."/>
            <person name="Steindorff A."/>
            <person name="Ohm R.A."/>
            <person name="Martin F."/>
            <person name="Silar P."/>
            <person name="Natvig D.O."/>
            <person name="Lalanne C."/>
            <person name="Gautier V."/>
            <person name="Ament-Velasquez S.L."/>
            <person name="Kruys A."/>
            <person name="Hutchinson M.I."/>
            <person name="Powell A.J."/>
            <person name="Barry K."/>
            <person name="Miller A.N."/>
            <person name="Grigoriev I.V."/>
            <person name="Debuchy R."/>
            <person name="Gladieux P."/>
            <person name="Hiltunen Thoren M."/>
            <person name="Johannesson H."/>
        </authorList>
    </citation>
    <scope>NUCLEOTIDE SEQUENCE</scope>
    <source>
        <strain evidence="7">CBS 955.72</strain>
    </source>
</reference>
<organism evidence="7 8">
    <name type="scientific">Lasiosphaeria hispida</name>
    <dbReference type="NCBI Taxonomy" id="260671"/>
    <lineage>
        <taxon>Eukaryota</taxon>
        <taxon>Fungi</taxon>
        <taxon>Dikarya</taxon>
        <taxon>Ascomycota</taxon>
        <taxon>Pezizomycotina</taxon>
        <taxon>Sordariomycetes</taxon>
        <taxon>Sordariomycetidae</taxon>
        <taxon>Sordariales</taxon>
        <taxon>Lasiosphaeriaceae</taxon>
        <taxon>Lasiosphaeria</taxon>
    </lineage>
</organism>
<dbReference type="Proteomes" id="UP001275084">
    <property type="component" value="Unassembled WGS sequence"/>
</dbReference>
<sequence length="546" mass="59544">MIKMMAAVSVAFLAAGVDAAAVLVPRRGGGSSIQNNEPLKWQQILGVAIGCAVWVVLWIFGMTWLIRRNRRKRAEIDKMKTDLERDHPGMLTKAGISPPSHDPEKAPGVLRQLLCPCLSCLPCGSRRRPASPTSPGPPSRDEHMIPPEGPSIVKPPPVATEEKVTLYEPSEKAPVIVLPKTPPVRAETPKEQPKSSLSATLPRPIPTTEDKTITGAVDIDDRTLTGHNGRIGSLAFSHDSRLVASASNDNTIKLWDTTTDQCQQTLTGHSGWVRSVVFSHDSKLLVSGSEDGTVKVWSTEGGECRRTLRDDDMKRVYSVAFSYDSELIASASSDGHIRVWETATGERKQKLLRTPVKEAWAVAFSHDPHDSQLLVSAYSNGNIEHWDAATGKWRQTNGIYDVDELSSSSFAGLGDWPRDSRYLDGLPGSTWSVAFSHNLGMMVSAPPNETTAELYDTFEQCMSLQYFKGRGDNPICSVAMSRDSKFVATGSKDCTVSLWDAETGDLLRTLKGHGDWVSAVAFSRDSGMLASGSGDCTVRLWDIAKK</sequence>
<feature type="region of interest" description="Disordered" evidence="4">
    <location>
        <begin position="125"/>
        <end position="162"/>
    </location>
</feature>
<dbReference type="PRINTS" id="PR00320">
    <property type="entry name" value="GPROTEINBRPT"/>
</dbReference>
<evidence type="ECO:0000313" key="7">
    <source>
        <dbReference type="EMBL" id="KAK3343471.1"/>
    </source>
</evidence>
<dbReference type="SMART" id="SM00320">
    <property type="entry name" value="WD40"/>
    <property type="match status" value="6"/>
</dbReference>
<protein>
    <submittedName>
        <fullName evidence="7">WD40-repeat-containing domain protein</fullName>
    </submittedName>
</protein>
<feature type="repeat" description="WD" evidence="3">
    <location>
        <begin position="475"/>
        <end position="509"/>
    </location>
</feature>
<accession>A0AAJ0M8Z5</accession>
<dbReference type="InterPro" id="IPR020472">
    <property type="entry name" value="WD40_PAC1"/>
</dbReference>
<dbReference type="PROSITE" id="PS00678">
    <property type="entry name" value="WD_REPEATS_1"/>
    <property type="match status" value="4"/>
</dbReference>
<dbReference type="Gene3D" id="2.130.10.10">
    <property type="entry name" value="YVTN repeat-like/Quinoprotein amine dehydrogenase"/>
    <property type="match status" value="3"/>
</dbReference>
<feature type="region of interest" description="Disordered" evidence="4">
    <location>
        <begin position="181"/>
        <end position="210"/>
    </location>
</feature>
<feature type="repeat" description="WD" evidence="3">
    <location>
        <begin position="309"/>
        <end position="350"/>
    </location>
</feature>
<dbReference type="Pfam" id="PF00400">
    <property type="entry name" value="WD40"/>
    <property type="match status" value="5"/>
</dbReference>
<dbReference type="PANTHER" id="PTHR19848:SF8">
    <property type="entry name" value="F-BOX AND WD REPEAT DOMAIN CONTAINING 7"/>
    <property type="match status" value="1"/>
</dbReference>
<evidence type="ECO:0000256" key="3">
    <source>
        <dbReference type="PROSITE-ProRule" id="PRU00221"/>
    </source>
</evidence>
<dbReference type="CDD" id="cd00200">
    <property type="entry name" value="WD40"/>
    <property type="match status" value="1"/>
</dbReference>
<feature type="repeat" description="WD" evidence="3">
    <location>
        <begin position="224"/>
        <end position="265"/>
    </location>
</feature>
<keyword evidence="5" id="KW-0812">Transmembrane</keyword>
<dbReference type="InterPro" id="IPR015943">
    <property type="entry name" value="WD40/YVTN_repeat-like_dom_sf"/>
</dbReference>
<feature type="compositionally biased region" description="Pro residues" evidence="4">
    <location>
        <begin position="147"/>
        <end position="158"/>
    </location>
</feature>
<keyword evidence="5" id="KW-0472">Membrane</keyword>
<reference evidence="7" key="2">
    <citation type="submission" date="2023-06" db="EMBL/GenBank/DDBJ databases">
        <authorList>
            <consortium name="Lawrence Berkeley National Laboratory"/>
            <person name="Haridas S."/>
            <person name="Hensen N."/>
            <person name="Bonometti L."/>
            <person name="Westerberg I."/>
            <person name="Brannstrom I.O."/>
            <person name="Guillou S."/>
            <person name="Cros-Aarteil S."/>
            <person name="Calhoun S."/>
            <person name="Kuo A."/>
            <person name="Mondo S."/>
            <person name="Pangilinan J."/>
            <person name="Riley R."/>
            <person name="Labutti K."/>
            <person name="Andreopoulos B."/>
            <person name="Lipzen A."/>
            <person name="Chen C."/>
            <person name="Yanf M."/>
            <person name="Daum C."/>
            <person name="Ng V."/>
            <person name="Clum A."/>
            <person name="Steindorff A."/>
            <person name="Ohm R."/>
            <person name="Martin F."/>
            <person name="Silar P."/>
            <person name="Natvig D."/>
            <person name="Lalanne C."/>
            <person name="Gautier V."/>
            <person name="Ament-Velasquez S.L."/>
            <person name="Kruys A."/>
            <person name="Hutchinson M.I."/>
            <person name="Powell A.J."/>
            <person name="Barry K."/>
            <person name="Miller A.N."/>
            <person name="Grigoriev I.V."/>
            <person name="Debuchy R."/>
            <person name="Gladieux P."/>
            <person name="Thoren M.H."/>
            <person name="Johannesson H."/>
        </authorList>
    </citation>
    <scope>NUCLEOTIDE SEQUENCE</scope>
    <source>
        <strain evidence="7">CBS 955.72</strain>
    </source>
</reference>
<feature type="repeat" description="WD" evidence="3">
    <location>
        <begin position="266"/>
        <end position="307"/>
    </location>
</feature>
<keyword evidence="6" id="KW-0732">Signal</keyword>
<dbReference type="PROSITE" id="PS50082">
    <property type="entry name" value="WD_REPEATS_2"/>
    <property type="match status" value="5"/>
</dbReference>
<evidence type="ECO:0000256" key="5">
    <source>
        <dbReference type="SAM" id="Phobius"/>
    </source>
</evidence>
<feature type="repeat" description="WD" evidence="3">
    <location>
        <begin position="510"/>
        <end position="546"/>
    </location>
</feature>